<reference evidence="11" key="2">
    <citation type="submission" date="2022-10" db="EMBL/GenBank/DDBJ databases">
        <authorList>
            <consortium name="ENA_rothamsted_submissions"/>
            <consortium name="culmorum"/>
            <person name="King R."/>
        </authorList>
    </citation>
    <scope>NUCLEOTIDE SEQUENCE</scope>
</reference>
<dbReference type="GO" id="GO:0005634">
    <property type="term" value="C:nucleus"/>
    <property type="evidence" value="ECO:0007669"/>
    <property type="project" value="UniProtKB-SubCell"/>
</dbReference>
<feature type="binding site" evidence="8">
    <location>
        <position position="8"/>
    </location>
    <ligand>
        <name>Zn(2+)</name>
        <dbReference type="ChEBI" id="CHEBI:29105"/>
    </ligand>
</feature>
<dbReference type="Pfam" id="PF07776">
    <property type="entry name" value="zf-AD"/>
    <property type="match status" value="1"/>
</dbReference>
<dbReference type="GO" id="GO:0001228">
    <property type="term" value="F:DNA-binding transcription activator activity, RNA polymerase II-specific"/>
    <property type="evidence" value="ECO:0007669"/>
    <property type="project" value="TreeGrafter"/>
</dbReference>
<dbReference type="SUPFAM" id="SSF57667">
    <property type="entry name" value="beta-beta-alpha zinc fingers"/>
    <property type="match status" value="3"/>
</dbReference>
<dbReference type="Proteomes" id="UP001153620">
    <property type="component" value="Chromosome 3"/>
</dbReference>
<proteinExistence type="predicted"/>
<comment type="subcellular location">
    <subcellularLocation>
        <location evidence="1">Nucleus</location>
    </subcellularLocation>
</comment>
<dbReference type="SMART" id="SM00355">
    <property type="entry name" value="ZnF_C2H2"/>
    <property type="match status" value="12"/>
</dbReference>
<dbReference type="GO" id="GO:0008270">
    <property type="term" value="F:zinc ion binding"/>
    <property type="evidence" value="ECO:0007669"/>
    <property type="project" value="UniProtKB-UniRule"/>
</dbReference>
<accession>A0A9P0NNI0</accession>
<dbReference type="GO" id="GO:0000978">
    <property type="term" value="F:RNA polymerase II cis-regulatory region sequence-specific DNA binding"/>
    <property type="evidence" value="ECO:0007669"/>
    <property type="project" value="TreeGrafter"/>
</dbReference>
<organism evidence="11 12">
    <name type="scientific">Chironomus riparius</name>
    <dbReference type="NCBI Taxonomy" id="315576"/>
    <lineage>
        <taxon>Eukaryota</taxon>
        <taxon>Metazoa</taxon>
        <taxon>Ecdysozoa</taxon>
        <taxon>Arthropoda</taxon>
        <taxon>Hexapoda</taxon>
        <taxon>Insecta</taxon>
        <taxon>Pterygota</taxon>
        <taxon>Neoptera</taxon>
        <taxon>Endopterygota</taxon>
        <taxon>Diptera</taxon>
        <taxon>Nematocera</taxon>
        <taxon>Chironomoidea</taxon>
        <taxon>Chironomidae</taxon>
        <taxon>Chironominae</taxon>
        <taxon>Chironomus</taxon>
    </lineage>
</organism>
<dbReference type="Gene3D" id="3.40.1800.20">
    <property type="match status" value="1"/>
</dbReference>
<feature type="binding site" evidence="8">
    <location>
        <position position="57"/>
    </location>
    <ligand>
        <name>Zn(2+)</name>
        <dbReference type="ChEBI" id="CHEBI:29105"/>
    </ligand>
</feature>
<evidence type="ECO:0000313" key="11">
    <source>
        <dbReference type="EMBL" id="CAH1728427.1"/>
    </source>
</evidence>
<feature type="domain" description="C2H2-type" evidence="9">
    <location>
        <begin position="466"/>
        <end position="494"/>
    </location>
</feature>
<dbReference type="PROSITE" id="PS51915">
    <property type="entry name" value="ZAD"/>
    <property type="match status" value="1"/>
</dbReference>
<evidence type="ECO:0000256" key="2">
    <source>
        <dbReference type="ARBA" id="ARBA00022723"/>
    </source>
</evidence>
<dbReference type="AlphaFoldDB" id="A0A9P0NNI0"/>
<feature type="binding site" evidence="8">
    <location>
        <position position="5"/>
    </location>
    <ligand>
        <name>Zn(2+)</name>
        <dbReference type="ChEBI" id="CHEBI:29105"/>
    </ligand>
</feature>
<dbReference type="InterPro" id="IPR013087">
    <property type="entry name" value="Znf_C2H2_type"/>
</dbReference>
<dbReference type="PANTHER" id="PTHR24376">
    <property type="entry name" value="ZINC FINGER PROTEIN"/>
    <property type="match status" value="1"/>
</dbReference>
<gene>
    <name evidence="11" type="ORF">CHIRRI_LOCUS10624</name>
</gene>
<dbReference type="EMBL" id="OU895879">
    <property type="protein sequence ID" value="CAH1728427.1"/>
    <property type="molecule type" value="Genomic_DNA"/>
</dbReference>
<protein>
    <submittedName>
        <fullName evidence="11">Uncharacterized protein</fullName>
    </submittedName>
</protein>
<feature type="domain" description="ZAD" evidence="10">
    <location>
        <begin position="3"/>
        <end position="81"/>
    </location>
</feature>
<feature type="domain" description="C2H2-type" evidence="9">
    <location>
        <begin position="286"/>
        <end position="313"/>
    </location>
</feature>
<evidence type="ECO:0000256" key="3">
    <source>
        <dbReference type="ARBA" id="ARBA00022737"/>
    </source>
</evidence>
<keyword evidence="2 8" id="KW-0479">Metal-binding</keyword>
<sequence length="708" mass="83523">MSNICRLCFEEKSSLDFIVELSDTASYYSNQTYKDLVEYYSRVELNPLQTQLICEDCRQTVDKFVELSKKIEDIQSRLESLEISNEDKVQYIHETKYNDLRNLDNEIQLNRRSKKICSKPLIKSTELKQDEALKVQENLKCKVIERKNSSTQRPPKRKIEQSKKFRDKVDTLEELFSDVINRTSIFTSKLHANINQDFIKTTGEISEETALREGLSHLRWKDLLSCGLCYTDFYNINDLNTHIQRIHGTRNKAFGCKNCEINYAALFDTSLINHHIERHYREHLKFCCLVCSKLFYDIPFLVKHYKEHCNVYEIMICYICGFYAKNLNELKDHKAYHFQIKGSKPENQILCETVFKKYQSGEEANTFNTEIELNERNSDGTVVSECQKTFEVDWSFFKQACPIPLCLYQTLRPFELFVHLRLTHAKESNRVKKVYSCNICPEKKEFSGMHYFYNHMAEHHFSSLKFTCIVCNRLFWNLLSLAFHYKNVHTSFTSVFCCHCGKIYHSITSAAIHYKKTMILMNDEEKKKTFEEERTDIEPSHICHVCGKVCKNQYTLAKHLTTHEAADPTKMLQCQICSKLFNSKNKLAQHMVGHRNQRKWKCSVCGMSFNFKKLLQMHTRAVHEFERTFLCNFCDKRFFKKYDLTVHVRLHTGFFPYSCPVDDCDAKYPAWSNLFKHCQSRHKMDIRSEGYKKLRALAKCTSDESLLN</sequence>
<evidence type="ECO:0000256" key="4">
    <source>
        <dbReference type="ARBA" id="ARBA00022771"/>
    </source>
</evidence>
<keyword evidence="12" id="KW-1185">Reference proteome</keyword>
<keyword evidence="6" id="KW-0539">Nucleus</keyword>
<feature type="binding site" evidence="8">
    <location>
        <position position="54"/>
    </location>
    <ligand>
        <name>Zn(2+)</name>
        <dbReference type="ChEBI" id="CHEBI:29105"/>
    </ligand>
</feature>
<evidence type="ECO:0000259" key="9">
    <source>
        <dbReference type="PROSITE" id="PS50157"/>
    </source>
</evidence>
<feature type="domain" description="C2H2-type" evidence="9">
    <location>
        <begin position="629"/>
        <end position="656"/>
    </location>
</feature>
<keyword evidence="5 8" id="KW-0862">Zinc</keyword>
<evidence type="ECO:0000256" key="5">
    <source>
        <dbReference type="ARBA" id="ARBA00022833"/>
    </source>
</evidence>
<name>A0A9P0NNI0_9DIPT</name>
<dbReference type="Pfam" id="PF00096">
    <property type="entry name" value="zf-C2H2"/>
    <property type="match status" value="3"/>
</dbReference>
<evidence type="ECO:0000256" key="1">
    <source>
        <dbReference type="ARBA" id="ARBA00004123"/>
    </source>
</evidence>
<feature type="domain" description="C2H2-type" evidence="9">
    <location>
        <begin position="572"/>
        <end position="599"/>
    </location>
</feature>
<keyword evidence="3" id="KW-0677">Repeat</keyword>
<dbReference type="InterPro" id="IPR036236">
    <property type="entry name" value="Znf_C2H2_sf"/>
</dbReference>
<dbReference type="PANTHER" id="PTHR24376:SF216">
    <property type="entry name" value="ZINC FINGER PROTEIN 420-LIKE"/>
    <property type="match status" value="1"/>
</dbReference>
<keyword evidence="4 7" id="KW-0863">Zinc-finger</keyword>
<dbReference type="PROSITE" id="PS00028">
    <property type="entry name" value="ZINC_FINGER_C2H2_1"/>
    <property type="match status" value="8"/>
</dbReference>
<evidence type="ECO:0000256" key="6">
    <source>
        <dbReference type="ARBA" id="ARBA00023242"/>
    </source>
</evidence>
<evidence type="ECO:0000259" key="10">
    <source>
        <dbReference type="PROSITE" id="PS51915"/>
    </source>
</evidence>
<dbReference type="OrthoDB" id="7396459at2759"/>
<evidence type="ECO:0000256" key="8">
    <source>
        <dbReference type="PROSITE-ProRule" id="PRU01263"/>
    </source>
</evidence>
<dbReference type="Gene3D" id="3.30.160.60">
    <property type="entry name" value="Classic Zinc Finger"/>
    <property type="match status" value="3"/>
</dbReference>
<dbReference type="SMART" id="SM00868">
    <property type="entry name" value="zf-AD"/>
    <property type="match status" value="1"/>
</dbReference>
<feature type="domain" description="C2H2-type" evidence="9">
    <location>
        <begin position="541"/>
        <end position="568"/>
    </location>
</feature>
<dbReference type="PROSITE" id="PS50157">
    <property type="entry name" value="ZINC_FINGER_C2H2_2"/>
    <property type="match status" value="6"/>
</dbReference>
<reference evidence="11" key="1">
    <citation type="submission" date="2022-01" db="EMBL/GenBank/DDBJ databases">
        <authorList>
            <person name="King R."/>
        </authorList>
    </citation>
    <scope>NUCLEOTIDE SEQUENCE</scope>
</reference>
<evidence type="ECO:0000313" key="12">
    <source>
        <dbReference type="Proteomes" id="UP001153620"/>
    </source>
</evidence>
<dbReference type="InterPro" id="IPR012934">
    <property type="entry name" value="Znf_AD"/>
</dbReference>
<evidence type="ECO:0000256" key="7">
    <source>
        <dbReference type="PROSITE-ProRule" id="PRU00042"/>
    </source>
</evidence>
<feature type="domain" description="C2H2-type" evidence="9">
    <location>
        <begin position="600"/>
        <end position="628"/>
    </location>
</feature>